<dbReference type="PANTHER" id="PTHR33119">
    <property type="entry name" value="IFI3P"/>
    <property type="match status" value="1"/>
</dbReference>
<dbReference type="InterPro" id="IPR049207">
    <property type="entry name" value="DUF4246_N"/>
</dbReference>
<evidence type="ECO:0000313" key="4">
    <source>
        <dbReference type="Proteomes" id="UP000215289"/>
    </source>
</evidence>
<evidence type="ECO:0000259" key="1">
    <source>
        <dbReference type="Pfam" id="PF14033"/>
    </source>
</evidence>
<reference evidence="3 4" key="1">
    <citation type="submission" date="2018-08" db="EMBL/GenBank/DDBJ databases">
        <title>Draft genome sequences of two Aspergillus turcosus clinical strains isolated from bronchoalveolar lavage fluid: one azole-susceptible and the other azole-resistant.</title>
        <authorList>
            <person name="Parent-Michaud M."/>
            <person name="Dufresne P.J."/>
            <person name="Fournier E."/>
            <person name="Martineau C."/>
            <person name="Moreira S."/>
            <person name="Perkins V."/>
            <person name="De Repentigny L."/>
            <person name="Dufresne S.F."/>
        </authorList>
    </citation>
    <scope>NUCLEOTIDE SEQUENCE [LARGE SCALE GENOMIC DNA]</scope>
    <source>
        <strain evidence="3">HMR AF 1038</strain>
    </source>
</reference>
<feature type="domain" description="DUF4246" evidence="2">
    <location>
        <begin position="10"/>
        <end position="73"/>
    </location>
</feature>
<organism evidence="3 4">
    <name type="scientific">Aspergillus turcosus</name>
    <dbReference type="NCBI Taxonomy" id="1245748"/>
    <lineage>
        <taxon>Eukaryota</taxon>
        <taxon>Fungi</taxon>
        <taxon>Dikarya</taxon>
        <taxon>Ascomycota</taxon>
        <taxon>Pezizomycotina</taxon>
        <taxon>Eurotiomycetes</taxon>
        <taxon>Eurotiomycetidae</taxon>
        <taxon>Eurotiales</taxon>
        <taxon>Aspergillaceae</taxon>
        <taxon>Aspergillus</taxon>
        <taxon>Aspergillus subgen. Fumigati</taxon>
    </lineage>
</organism>
<name>A0A421D9R9_9EURO</name>
<accession>A0A421D9R9</accession>
<evidence type="ECO:0000259" key="2">
    <source>
        <dbReference type="Pfam" id="PF21666"/>
    </source>
</evidence>
<evidence type="ECO:0000313" key="3">
    <source>
        <dbReference type="EMBL" id="RLL98833.1"/>
    </source>
</evidence>
<protein>
    <submittedName>
        <fullName evidence="3">Uncharacterized protein</fullName>
    </submittedName>
</protein>
<dbReference type="AlphaFoldDB" id="A0A421D9R9"/>
<gene>
    <name evidence="3" type="ORF">CFD26_106850</name>
</gene>
<proteinExistence type="predicted"/>
<dbReference type="InterPro" id="IPR025340">
    <property type="entry name" value="DUF4246"/>
</dbReference>
<keyword evidence="4" id="KW-1185">Reference proteome</keyword>
<dbReference type="OrthoDB" id="415532at2759"/>
<dbReference type="EMBL" id="NIDN02000044">
    <property type="protein sequence ID" value="RLL98833.1"/>
    <property type="molecule type" value="Genomic_DNA"/>
</dbReference>
<dbReference type="Pfam" id="PF21666">
    <property type="entry name" value="DUF4246_N"/>
    <property type="match status" value="1"/>
</dbReference>
<dbReference type="Proteomes" id="UP000215289">
    <property type="component" value="Unassembled WGS sequence"/>
</dbReference>
<dbReference type="Pfam" id="PF14033">
    <property type="entry name" value="DUF4246"/>
    <property type="match status" value="1"/>
</dbReference>
<feature type="domain" description="DUF4246" evidence="1">
    <location>
        <begin position="83"/>
        <end position="517"/>
    </location>
</feature>
<comment type="caution">
    <text evidence="3">The sequence shown here is derived from an EMBL/GenBank/DDBJ whole genome shotgun (WGS) entry which is preliminary data.</text>
</comment>
<sequence>MASTQSRFDLPGFSLPLNYTLERDVMFPHGLDRPHGRSNTYREILMMRAMNSITDKPDWDVFNDEITAKWRKEIEDSGEDVSERMMEWIIKETQWKAKVFQDAKHIVAFDVGVVKSDVAIPEELRQALKEAVRPLEEIPEEQKDYHPGTNDKVADLVHPSLFPVIYGRTRFLQGRLINLEAFANHIGEGEVLPVRPEAESGTEMDDWGLRDPHRPYSVKFQWLPCDVHFCPDDECQIASYINNLHPWQHRALYQVIEKILTRTIPMWNKTLSLLRDEYKRIEYCQVEYEEHPEPEPELADEDDEDSDEYYEYLERHREWRRRQPIKLPEPGSFVPHTVDAGSQVNLCQKFAERGLQVIVKLAKIELTPEKPEYEGGSWHIEGQLNEHICATAIYYYDSENIKESTLSFRQRANRNEVADISYERFQHGFLHQVFGFGPDVDGSYASNVTQLLGSVETRQGRLLTFPNTLQHCVAPFSLADPSKPGHRKILAFFLVDPHLYIISSANVPPQQEDWWRERQELVGCLLGDKLPAELVDMVMEEFHAYPITMEEAKQYREELMEERSAKLEVQNERFEFDNFELCEH</sequence>
<dbReference type="PANTHER" id="PTHR33119:SF1">
    <property type="entry name" value="FE2OG DIOXYGENASE DOMAIN-CONTAINING PROTEIN"/>
    <property type="match status" value="1"/>
</dbReference>
<dbReference type="InterPro" id="IPR049192">
    <property type="entry name" value="DUF4246_C"/>
</dbReference>
<dbReference type="STRING" id="1245748.A0A421D9R9"/>